<reference evidence="2 3" key="1">
    <citation type="submission" date="2019-10" db="EMBL/GenBank/DDBJ databases">
        <title>Georgenia wutianyii sp. nov. and Georgenia yuyongxinii sp. nov. isolated from plateau pika (Ochotona curzoniae) in the Qinghai-Tibet plateau of China.</title>
        <authorList>
            <person name="Tian Z."/>
        </authorList>
    </citation>
    <scope>NUCLEOTIDE SEQUENCE [LARGE SCALE GENOMIC DNA]</scope>
    <source>
        <strain evidence="2 3">JCM 15130</strain>
    </source>
</reference>
<evidence type="ECO:0000313" key="2">
    <source>
        <dbReference type="EMBL" id="MPV89301.1"/>
    </source>
</evidence>
<dbReference type="Gene3D" id="2.30.30.940">
    <property type="match status" value="1"/>
</dbReference>
<gene>
    <name evidence="2" type="ORF">GB882_11545</name>
</gene>
<dbReference type="InterPro" id="IPR027417">
    <property type="entry name" value="P-loop_NTPase"/>
</dbReference>
<dbReference type="SUPFAM" id="SSF52540">
    <property type="entry name" value="P-loop containing nucleoside triphosphate hydrolases"/>
    <property type="match status" value="2"/>
</dbReference>
<dbReference type="EMBL" id="WHPD01002494">
    <property type="protein sequence ID" value="MPV89301.1"/>
    <property type="molecule type" value="Genomic_DNA"/>
</dbReference>
<dbReference type="Pfam" id="PF13604">
    <property type="entry name" value="AAA_30"/>
    <property type="match status" value="1"/>
</dbReference>
<accession>A0A7J9UXE6</accession>
<evidence type="ECO:0000313" key="3">
    <source>
        <dbReference type="Proteomes" id="UP000429644"/>
    </source>
</evidence>
<proteinExistence type="predicted"/>
<organism evidence="2 3">
    <name type="scientific">Georgenia ruanii</name>
    <dbReference type="NCBI Taxonomy" id="348442"/>
    <lineage>
        <taxon>Bacteria</taxon>
        <taxon>Bacillati</taxon>
        <taxon>Actinomycetota</taxon>
        <taxon>Actinomycetes</taxon>
        <taxon>Micrococcales</taxon>
        <taxon>Bogoriellaceae</taxon>
        <taxon>Georgenia</taxon>
    </lineage>
</organism>
<dbReference type="Proteomes" id="UP000429644">
    <property type="component" value="Unassembled WGS sequence"/>
</dbReference>
<keyword evidence="3" id="KW-1185">Reference proteome</keyword>
<evidence type="ECO:0000259" key="1">
    <source>
        <dbReference type="Pfam" id="PF08751"/>
    </source>
</evidence>
<dbReference type="InterPro" id="IPR014862">
    <property type="entry name" value="TrwC"/>
</dbReference>
<comment type="caution">
    <text evidence="2">The sequence shown here is derived from an EMBL/GenBank/DDBJ whole genome shotgun (WGS) entry which is preliminary data.</text>
</comment>
<feature type="domain" description="TrwC relaxase" evidence="1">
    <location>
        <begin position="2"/>
        <end position="286"/>
    </location>
</feature>
<name>A0A7J9UXE6_9MICO</name>
<dbReference type="NCBIfam" id="NF041492">
    <property type="entry name" value="MobF"/>
    <property type="match status" value="1"/>
</dbReference>
<dbReference type="CDD" id="cd18809">
    <property type="entry name" value="SF1_C_RecD"/>
    <property type="match status" value="1"/>
</dbReference>
<protein>
    <submittedName>
        <fullName evidence="2">Relaxase domain-containing protein</fullName>
    </submittedName>
</protein>
<dbReference type="AlphaFoldDB" id="A0A7J9UXE6"/>
<feature type="non-terminal residue" evidence="2">
    <location>
        <position position="1"/>
    </location>
</feature>
<dbReference type="SUPFAM" id="SSF55464">
    <property type="entry name" value="Origin of replication-binding domain, RBD-like"/>
    <property type="match status" value="1"/>
</dbReference>
<dbReference type="Gene3D" id="3.40.50.300">
    <property type="entry name" value="P-loop containing nucleotide triphosphate hydrolases"/>
    <property type="match status" value="2"/>
</dbReference>
<dbReference type="Pfam" id="PF08751">
    <property type="entry name" value="TrwC"/>
    <property type="match status" value="1"/>
</dbReference>
<sequence>MGSGLTSLASGIDAGDEVTEDQLRRLIGHGAHPVTGEPLGGRYRVFQKPAAGQLRHAVAGYDLTFSIPKSASILWGVADAGTQAIIADAHHAAVAEALDFLEREVVATRVGAKGPKGAVAQVAVTGVLATAFDHYDSRANDPHLHTHVVISNKVNTVRDGKWRTIDGTALHAWVVALSELHEATFSDHLTRALGVGWERRPRGRDRNPAWEITGVPHSLVEEFSRRSQGIDAETDRLIEDYVAHHGRRPRRSTIMRLRQQATLSTRPSKEIHSLADLTGLWRRRTADYLGTDPVAWARRSTTNPPARLLRADDVPLDVIADVGRRVVVTVEEKRSTWRRANLYAEAARQTLGWRFASTVDREAITGLVVDAAERGSLRLTPPELATSPVAFRRDDGTSVFRPKYSTVFSSEHLLAAEDRLLKRAAAMTAPTVAIEIVDAITAQPVKGNRLSPEQAQAIATIAVSGRQVDLLVGPAGAGKTTAMTALYRAWTRQHGRGSVIGLAPSAVAAAVLADDLGIPCENTAKWLHDHQHGRTAFRKGQLVVIDEATLAGTLTLDLITGHAAAAGAKVLLVGDWAQLHSVDAGGAFAMLADARGNAPELVDIHRFTHAWEKTASLDLRHGHPEAIDTYLAHDRVSEGDADAMTDAAYRAWREDITAGRASVFIADTSHTVRDLNARARGERLLTGQTHTGPEVRLVDGTYASAGDWIITRKNDRRLRTLRSGWVRNGDRWCVSAVCGDGSLVVRRLDRKAGGAVVLPAAYVAAHVDLGYAITAYRSQGITVDTAHVVVSDATTRENLYVAMTRGRDHNQAYVVTQAADDNHGAPLGEEVTARSVLLRVLANRGAELSAHQTITAEHETWSSIAQLAAEYETLAAAAQRDRWASLLRSCELTEDQIDDVLASEAFGPLAAELRRAEANGHDVDRLLPAAVARHGLRDADDIAAVLRHRVHLGTNQRAGGRARRPRLIVGLIPEALGPMEPEMRQALDERRDLIEQRARALAEEALSTRTPWIRALGPKPTDRAASVRWAEGTITVAAYRDRYGVATAQPLGGQPATDAQRLDRARATWTLRRFDVATVNIPRRDNGPRLSL</sequence>